<dbReference type="EMBL" id="FOPU01000043">
    <property type="protein sequence ID" value="SFH91839.1"/>
    <property type="molecule type" value="Genomic_DNA"/>
</dbReference>
<proteinExistence type="predicted"/>
<feature type="domain" description="Calcineurin-like phosphoesterase" evidence="1">
    <location>
        <begin position="1"/>
        <end position="223"/>
    </location>
</feature>
<sequence>MTILIVADLHLDLWARAGRNPFAGILPVLCDLDALIIAGDFANDPRRSWSLALSRLGRLVPPARIWVIPGNHDYYGATLDDNVLARIVTEAGANLAQKRVLTFGNCRLLCCTLWTDFALTGDPEAAMARAGMGMLDYARIRRAEGGLIRPEDTIAIHRDHLDWLTREIARPWHGQTIVVTHHAPSPAVSGPISSISPAFASDLDGWIEARRPDYWFFGHTHRPLSARIRGAPVVNVSLGYPDEVPEGGEAELLLRGLIFPGA</sequence>
<gene>
    <name evidence="2" type="ORF">SAMN04488021_14327</name>
</gene>
<accession>A0A1I3DYZ5</accession>
<dbReference type="STRING" id="34004.SAMN04488021_14327"/>
<evidence type="ECO:0000259" key="1">
    <source>
        <dbReference type="Pfam" id="PF00149"/>
    </source>
</evidence>
<dbReference type="RefSeq" id="WP_074970351.1">
    <property type="nucleotide sequence ID" value="NZ_CBCRYP010000040.1"/>
</dbReference>
<dbReference type="OrthoDB" id="356681at2"/>
<reference evidence="2 3" key="1">
    <citation type="submission" date="2016-10" db="EMBL/GenBank/DDBJ databases">
        <authorList>
            <person name="de Groot N.N."/>
        </authorList>
    </citation>
    <scope>NUCLEOTIDE SEQUENCE [LARGE SCALE GENOMIC DNA]</scope>
    <source>
        <strain evidence="2 3">DSM 8537</strain>
    </source>
</reference>
<dbReference type="PANTHER" id="PTHR37844:SF2">
    <property type="entry name" value="SER_THR PROTEIN PHOSPHATASE SUPERFAMILY (AFU_ORTHOLOGUE AFUA_1G14840)"/>
    <property type="match status" value="1"/>
</dbReference>
<dbReference type="Pfam" id="PF00149">
    <property type="entry name" value="Metallophos"/>
    <property type="match status" value="1"/>
</dbReference>
<organism evidence="2 3">
    <name type="scientific">Paracoccus aminovorans</name>
    <dbReference type="NCBI Taxonomy" id="34004"/>
    <lineage>
        <taxon>Bacteria</taxon>
        <taxon>Pseudomonadati</taxon>
        <taxon>Pseudomonadota</taxon>
        <taxon>Alphaproteobacteria</taxon>
        <taxon>Rhodobacterales</taxon>
        <taxon>Paracoccaceae</taxon>
        <taxon>Paracoccus</taxon>
    </lineage>
</organism>
<dbReference type="PANTHER" id="PTHR37844">
    <property type="entry name" value="SER/THR PROTEIN PHOSPHATASE SUPERFAMILY (AFU_ORTHOLOGUE AFUA_1G14840)"/>
    <property type="match status" value="1"/>
</dbReference>
<dbReference type="InterPro" id="IPR029052">
    <property type="entry name" value="Metallo-depent_PP-like"/>
</dbReference>
<evidence type="ECO:0000313" key="2">
    <source>
        <dbReference type="EMBL" id="SFH91839.1"/>
    </source>
</evidence>
<dbReference type="Gene3D" id="3.60.21.10">
    <property type="match status" value="1"/>
</dbReference>
<protein>
    <submittedName>
        <fullName evidence="2">Calcineurin-like phosphoesterase</fullName>
    </submittedName>
</protein>
<dbReference type="InterPro" id="IPR004843">
    <property type="entry name" value="Calcineurin-like_PHP"/>
</dbReference>
<evidence type="ECO:0000313" key="3">
    <source>
        <dbReference type="Proteomes" id="UP000183635"/>
    </source>
</evidence>
<dbReference type="SUPFAM" id="SSF56300">
    <property type="entry name" value="Metallo-dependent phosphatases"/>
    <property type="match status" value="1"/>
</dbReference>
<dbReference type="AlphaFoldDB" id="A0A1I3DYZ5"/>
<dbReference type="GO" id="GO:0016787">
    <property type="term" value="F:hydrolase activity"/>
    <property type="evidence" value="ECO:0007669"/>
    <property type="project" value="InterPro"/>
</dbReference>
<name>A0A1I3DYZ5_9RHOB</name>
<dbReference type="Proteomes" id="UP000183635">
    <property type="component" value="Unassembled WGS sequence"/>
</dbReference>
<keyword evidence="3" id="KW-1185">Reference proteome</keyword>